<comment type="similarity">
    <text evidence="1">Belongs to the paxM FAD-dependent monooxygenase family.</text>
</comment>
<keyword evidence="2" id="KW-0285">Flavoprotein</keyword>
<organism evidence="7 8">
    <name type="scientific">Heterobasidion irregulare (strain TC 32-1)</name>
    <dbReference type="NCBI Taxonomy" id="747525"/>
    <lineage>
        <taxon>Eukaryota</taxon>
        <taxon>Fungi</taxon>
        <taxon>Dikarya</taxon>
        <taxon>Basidiomycota</taxon>
        <taxon>Agaricomycotina</taxon>
        <taxon>Agaricomycetes</taxon>
        <taxon>Russulales</taxon>
        <taxon>Bondarzewiaceae</taxon>
        <taxon>Heterobasidion</taxon>
        <taxon>Heterobasidion annosum species complex</taxon>
    </lineage>
</organism>
<dbReference type="GeneID" id="20678140"/>
<dbReference type="RefSeq" id="XP_009548775.1">
    <property type="nucleotide sequence ID" value="XM_009550480.1"/>
</dbReference>
<sequence>MEPKSQSHLSDERLGELGYAQALQKDSSGISIIIVGCGFAGLACAIESVRKGHSVIVLEKYEEHRQLGGHLHPDFASITSEEHTFCCRRRTSSHFHIHNYQGELIQKQPFPQSLYGSHAYNGHRAELHGILVQHALALGVEIRMGQRVTEFFEDAERKKAGVVSNGVRMEADLVVGADGVRSVARKLVLGYDDKPKSSGYAIYRAWFDAKAAGIDQDPLTAFLAQGEDVLYGWIGQDVHFLTSNCKNGTDDADISESWSFPGEKSAVLDIVKDWDPRCAAILSKAPAFVDWKLVYREPLPTWISPGARLALIGDAAHPFLPTSIQGASQAVEDGVSLAALLQLAGREDVPLAVQSWEHIRYQRVRFAQLLGESTRNKWHRSTLEDRGSSMDLPRPEWLLDFDAEREAYDLWGAVSEKIRQEGYKLPELP</sequence>
<proteinExistence type="inferred from homology"/>
<feature type="domain" description="FAD-binding" evidence="6">
    <location>
        <begin position="32"/>
        <end position="187"/>
    </location>
</feature>
<reference evidence="7 8" key="1">
    <citation type="journal article" date="2012" name="New Phytol.">
        <title>Insight into trade-off between wood decay and parasitism from the genome of a fungal forest pathogen.</title>
        <authorList>
            <person name="Olson A."/>
            <person name="Aerts A."/>
            <person name="Asiegbu F."/>
            <person name="Belbahri L."/>
            <person name="Bouzid O."/>
            <person name="Broberg A."/>
            <person name="Canback B."/>
            <person name="Coutinho P.M."/>
            <person name="Cullen D."/>
            <person name="Dalman K."/>
            <person name="Deflorio G."/>
            <person name="van Diepen L.T."/>
            <person name="Dunand C."/>
            <person name="Duplessis S."/>
            <person name="Durling M."/>
            <person name="Gonthier P."/>
            <person name="Grimwood J."/>
            <person name="Fossdal C.G."/>
            <person name="Hansson D."/>
            <person name="Henrissat B."/>
            <person name="Hietala A."/>
            <person name="Himmelstrand K."/>
            <person name="Hoffmeister D."/>
            <person name="Hogberg N."/>
            <person name="James T.Y."/>
            <person name="Karlsson M."/>
            <person name="Kohler A."/>
            <person name="Kues U."/>
            <person name="Lee Y.H."/>
            <person name="Lin Y.C."/>
            <person name="Lind M."/>
            <person name="Lindquist E."/>
            <person name="Lombard V."/>
            <person name="Lucas S."/>
            <person name="Lunden K."/>
            <person name="Morin E."/>
            <person name="Murat C."/>
            <person name="Park J."/>
            <person name="Raffaello T."/>
            <person name="Rouze P."/>
            <person name="Salamov A."/>
            <person name="Schmutz J."/>
            <person name="Solheim H."/>
            <person name="Stahlberg J."/>
            <person name="Velez H."/>
            <person name="de Vries R.P."/>
            <person name="Wiebenga A."/>
            <person name="Woodward S."/>
            <person name="Yakovlev I."/>
            <person name="Garbelotto M."/>
            <person name="Martin F."/>
            <person name="Grigoriev I.V."/>
            <person name="Stenlid J."/>
        </authorList>
    </citation>
    <scope>NUCLEOTIDE SEQUENCE [LARGE SCALE GENOMIC DNA]</scope>
    <source>
        <strain evidence="7 8">TC 32-1</strain>
    </source>
</reference>
<dbReference type="GO" id="GO:0071949">
    <property type="term" value="F:FAD binding"/>
    <property type="evidence" value="ECO:0007669"/>
    <property type="project" value="InterPro"/>
</dbReference>
<evidence type="ECO:0000313" key="8">
    <source>
        <dbReference type="Proteomes" id="UP000030671"/>
    </source>
</evidence>
<dbReference type="GO" id="GO:0004497">
    <property type="term" value="F:monooxygenase activity"/>
    <property type="evidence" value="ECO:0007669"/>
    <property type="project" value="UniProtKB-KW"/>
</dbReference>
<dbReference type="Proteomes" id="UP000030671">
    <property type="component" value="Unassembled WGS sequence"/>
</dbReference>
<dbReference type="InterPro" id="IPR036188">
    <property type="entry name" value="FAD/NAD-bd_sf"/>
</dbReference>
<gene>
    <name evidence="7" type="ORF">HETIRDRAFT_50323</name>
</gene>
<dbReference type="OrthoDB" id="9993796at2759"/>
<dbReference type="PANTHER" id="PTHR13789">
    <property type="entry name" value="MONOOXYGENASE"/>
    <property type="match status" value="1"/>
</dbReference>
<dbReference type="InterPro" id="IPR002938">
    <property type="entry name" value="FAD-bd"/>
</dbReference>
<dbReference type="InterPro" id="IPR050493">
    <property type="entry name" value="FAD-dep_Monooxygenase_BioMet"/>
</dbReference>
<evidence type="ECO:0000256" key="2">
    <source>
        <dbReference type="ARBA" id="ARBA00022630"/>
    </source>
</evidence>
<dbReference type="Pfam" id="PF01494">
    <property type="entry name" value="FAD_binding_3"/>
    <property type="match status" value="1"/>
</dbReference>
<keyword evidence="3" id="KW-0274">FAD</keyword>
<keyword evidence="8" id="KW-1185">Reference proteome</keyword>
<dbReference type="Gene3D" id="3.50.50.60">
    <property type="entry name" value="FAD/NAD(P)-binding domain"/>
    <property type="match status" value="1"/>
</dbReference>
<dbReference type="InParanoid" id="W4K0L7"/>
<evidence type="ECO:0000256" key="1">
    <source>
        <dbReference type="ARBA" id="ARBA00007992"/>
    </source>
</evidence>
<evidence type="ECO:0000259" key="6">
    <source>
        <dbReference type="Pfam" id="PF01494"/>
    </source>
</evidence>
<dbReference type="PRINTS" id="PR00420">
    <property type="entry name" value="RNGMNOXGNASE"/>
</dbReference>
<evidence type="ECO:0000256" key="3">
    <source>
        <dbReference type="ARBA" id="ARBA00022827"/>
    </source>
</evidence>
<keyword evidence="5" id="KW-0503">Monooxygenase</keyword>
<keyword evidence="4" id="KW-0560">Oxidoreductase</keyword>
<dbReference type="HOGENOM" id="CLU_009665_19_1_1"/>
<evidence type="ECO:0000256" key="5">
    <source>
        <dbReference type="ARBA" id="ARBA00023033"/>
    </source>
</evidence>
<dbReference type="KEGG" id="hir:HETIRDRAFT_50323"/>
<dbReference type="AlphaFoldDB" id="W4K0L7"/>
<dbReference type="eggNOG" id="KOG2614">
    <property type="taxonomic scope" value="Eukaryota"/>
</dbReference>
<dbReference type="SUPFAM" id="SSF54373">
    <property type="entry name" value="FAD-linked reductases, C-terminal domain"/>
    <property type="match status" value="1"/>
</dbReference>
<dbReference type="SUPFAM" id="SSF51905">
    <property type="entry name" value="FAD/NAD(P)-binding domain"/>
    <property type="match status" value="1"/>
</dbReference>
<name>W4K0L7_HETIT</name>
<evidence type="ECO:0000313" key="7">
    <source>
        <dbReference type="EMBL" id="ETW79363.1"/>
    </source>
</evidence>
<evidence type="ECO:0000256" key="4">
    <source>
        <dbReference type="ARBA" id="ARBA00023002"/>
    </source>
</evidence>
<protein>
    <recommendedName>
        <fullName evidence="6">FAD-binding domain-containing protein</fullName>
    </recommendedName>
</protein>
<dbReference type="PANTHER" id="PTHR13789:SF236">
    <property type="entry name" value="MONOOXYGENASE, PUTATIVE (AFU_ORTHOLOGUE AFUA_6G12060)-RELATED"/>
    <property type="match status" value="1"/>
</dbReference>
<dbReference type="EMBL" id="KI925461">
    <property type="protein sequence ID" value="ETW79363.1"/>
    <property type="molecule type" value="Genomic_DNA"/>
</dbReference>
<accession>W4K0L7</accession>